<dbReference type="PANTHER" id="PTHR34700:SF4">
    <property type="entry name" value="PHAGE-LIKE ELEMENT PBSX PROTEIN XKDP"/>
    <property type="match status" value="1"/>
</dbReference>
<dbReference type="RefSeq" id="WP_149487612.1">
    <property type="nucleotide sequence ID" value="NZ_CP036150.1"/>
</dbReference>
<dbReference type="InterPro" id="IPR052196">
    <property type="entry name" value="Bact_Kbp"/>
</dbReference>
<organism evidence="2 3">
    <name type="scientific">Oceanispirochaeta crateris</name>
    <dbReference type="NCBI Taxonomy" id="2518645"/>
    <lineage>
        <taxon>Bacteria</taxon>
        <taxon>Pseudomonadati</taxon>
        <taxon>Spirochaetota</taxon>
        <taxon>Spirochaetia</taxon>
        <taxon>Spirochaetales</taxon>
        <taxon>Spirochaetaceae</taxon>
        <taxon>Oceanispirochaeta</taxon>
    </lineage>
</organism>
<dbReference type="Gene3D" id="3.10.350.10">
    <property type="entry name" value="LysM domain"/>
    <property type="match status" value="1"/>
</dbReference>
<dbReference type="EMBL" id="CP036150">
    <property type="protein sequence ID" value="QEN09538.1"/>
    <property type="molecule type" value="Genomic_DNA"/>
</dbReference>
<dbReference type="OrthoDB" id="370541at2"/>
<evidence type="ECO:0008006" key="4">
    <source>
        <dbReference type="Google" id="ProtNLM"/>
    </source>
</evidence>
<dbReference type="Proteomes" id="UP000324209">
    <property type="component" value="Chromosome"/>
</dbReference>
<keyword evidence="3" id="KW-1185">Reference proteome</keyword>
<protein>
    <recommendedName>
        <fullName evidence="4">LysM domain-containing protein</fullName>
    </recommendedName>
</protein>
<feature type="signal peptide" evidence="1">
    <location>
        <begin position="1"/>
        <end position="21"/>
    </location>
</feature>
<gene>
    <name evidence="2" type="ORF">EXM22_16690</name>
</gene>
<dbReference type="AlphaFoldDB" id="A0A5C1QQ98"/>
<dbReference type="InterPro" id="IPR036779">
    <property type="entry name" value="LysM_dom_sf"/>
</dbReference>
<dbReference type="KEGG" id="ock:EXM22_16690"/>
<reference evidence="2 3" key="1">
    <citation type="submission" date="2019-02" db="EMBL/GenBank/DDBJ databases">
        <title>Complete Genome Sequence and Methylome Analysis of free living Spirochaetas.</title>
        <authorList>
            <person name="Fomenkov A."/>
            <person name="Dubinina G."/>
            <person name="Leshcheva N."/>
            <person name="Mikheeva N."/>
            <person name="Grabovich M."/>
            <person name="Vincze T."/>
            <person name="Roberts R.J."/>
        </authorList>
    </citation>
    <scope>NUCLEOTIDE SEQUENCE [LARGE SCALE GENOMIC DNA]</scope>
    <source>
        <strain evidence="2 3">K2</strain>
    </source>
</reference>
<sequence>MKTNKLVFLMILCFLGGSIFAQSLQDNPDYRKSVELKRASELAFEEGDYQEAKLLAEESQRYSALSDQWIAMMLSRYKANSALRRFEKSLNSANNIDGEKNFPTEYAEAKALYETAYNQFRDESYADSYETSLKGIELLSVVVYIPREGTPLPARYVVRKYNLTKDCLWNIAGYDFVYGNSWDWKLLWEANKDKLPQPSNPRLILPGMVLEIPSKTGETRSGTWDNGTIK</sequence>
<evidence type="ECO:0000256" key="1">
    <source>
        <dbReference type="SAM" id="SignalP"/>
    </source>
</evidence>
<feature type="chain" id="PRO_5022884480" description="LysM domain-containing protein" evidence="1">
    <location>
        <begin position="22"/>
        <end position="230"/>
    </location>
</feature>
<name>A0A5C1QQ98_9SPIO</name>
<evidence type="ECO:0000313" key="2">
    <source>
        <dbReference type="EMBL" id="QEN09538.1"/>
    </source>
</evidence>
<evidence type="ECO:0000313" key="3">
    <source>
        <dbReference type="Proteomes" id="UP000324209"/>
    </source>
</evidence>
<keyword evidence="1" id="KW-0732">Signal</keyword>
<proteinExistence type="predicted"/>
<dbReference type="PANTHER" id="PTHR34700">
    <property type="entry name" value="POTASSIUM BINDING PROTEIN KBP"/>
    <property type="match status" value="1"/>
</dbReference>
<accession>A0A5C1QQ98</accession>